<keyword evidence="1" id="KW-0812">Transmembrane</keyword>
<protein>
    <recommendedName>
        <fullName evidence="4">EamA domain-containing protein</fullName>
    </recommendedName>
</protein>
<evidence type="ECO:0000256" key="1">
    <source>
        <dbReference type="SAM" id="Phobius"/>
    </source>
</evidence>
<name>A0ABY4HE39_9BACI</name>
<reference evidence="2" key="1">
    <citation type="submission" date="2022-04" db="EMBL/GenBank/DDBJ databases">
        <title>Halobacillus sp. isolated from saltern.</title>
        <authorList>
            <person name="Won M."/>
            <person name="Lee C.-M."/>
            <person name="Woen H.-Y."/>
            <person name="Kwon S.-W."/>
        </authorList>
    </citation>
    <scope>NUCLEOTIDE SEQUENCE</scope>
    <source>
        <strain evidence="2">SSHM10-5</strain>
    </source>
</reference>
<evidence type="ECO:0000313" key="3">
    <source>
        <dbReference type="Proteomes" id="UP000830326"/>
    </source>
</evidence>
<feature type="transmembrane region" description="Helical" evidence="1">
    <location>
        <begin position="47"/>
        <end position="65"/>
    </location>
</feature>
<proteinExistence type="predicted"/>
<sequence length="70" mass="7820">MVRWLLFLTGFGFSVAGGTVTITYLNLIPAGLGWIEFLLFIKSRPECYLFPLGILFISVALLLMSDSFTK</sequence>
<organism evidence="2 3">
    <name type="scientific">Halobacillus amylolyticus</name>
    <dbReference type="NCBI Taxonomy" id="2932259"/>
    <lineage>
        <taxon>Bacteria</taxon>
        <taxon>Bacillati</taxon>
        <taxon>Bacillota</taxon>
        <taxon>Bacilli</taxon>
        <taxon>Bacillales</taxon>
        <taxon>Bacillaceae</taxon>
        <taxon>Halobacillus</taxon>
    </lineage>
</organism>
<evidence type="ECO:0000313" key="2">
    <source>
        <dbReference type="EMBL" id="UOR13134.1"/>
    </source>
</evidence>
<keyword evidence="1" id="KW-1133">Transmembrane helix</keyword>
<keyword evidence="3" id="KW-1185">Reference proteome</keyword>
<dbReference type="InterPro" id="IPR058887">
    <property type="entry name" value="YuzI-like"/>
</dbReference>
<keyword evidence="1" id="KW-0472">Membrane</keyword>
<accession>A0ABY4HE39</accession>
<dbReference type="EMBL" id="CP095075">
    <property type="protein sequence ID" value="UOR13134.1"/>
    <property type="molecule type" value="Genomic_DNA"/>
</dbReference>
<feature type="transmembrane region" description="Helical" evidence="1">
    <location>
        <begin position="6"/>
        <end position="35"/>
    </location>
</feature>
<dbReference type="Proteomes" id="UP000830326">
    <property type="component" value="Chromosome"/>
</dbReference>
<dbReference type="Pfam" id="PF26135">
    <property type="entry name" value="YuzI"/>
    <property type="match status" value="1"/>
</dbReference>
<gene>
    <name evidence="2" type="ORF">MUO15_06515</name>
</gene>
<evidence type="ECO:0008006" key="4">
    <source>
        <dbReference type="Google" id="ProtNLM"/>
    </source>
</evidence>
<dbReference type="RefSeq" id="WP_245034516.1">
    <property type="nucleotide sequence ID" value="NZ_CP095075.1"/>
</dbReference>